<evidence type="ECO:0000256" key="5">
    <source>
        <dbReference type="ARBA" id="ARBA00023306"/>
    </source>
</evidence>
<evidence type="ECO:0000259" key="9">
    <source>
        <dbReference type="SMART" id="SM01332"/>
    </source>
</evidence>
<dbReference type="InterPro" id="IPR036915">
    <property type="entry name" value="Cyclin-like_sf"/>
</dbReference>
<keyword evidence="5" id="KW-0131">Cell cycle</keyword>
<feature type="domain" description="Cyclin-like" evidence="8">
    <location>
        <begin position="52"/>
        <end position="140"/>
    </location>
</feature>
<keyword evidence="11" id="KW-1185">Reference proteome</keyword>
<evidence type="ECO:0000256" key="2">
    <source>
        <dbReference type="ARBA" id="ARBA00011177"/>
    </source>
</evidence>
<feature type="domain" description="Cyclin C-terminal" evidence="9">
    <location>
        <begin position="149"/>
        <end position="277"/>
    </location>
</feature>
<dbReference type="SMART" id="SM01332">
    <property type="entry name" value="Cyclin_C"/>
    <property type="match status" value="1"/>
</dbReference>
<dbReference type="InterPro" id="IPR004367">
    <property type="entry name" value="Cyclin_C-dom"/>
</dbReference>
<dbReference type="EMBL" id="JBGMDY010000001">
    <property type="protein sequence ID" value="KAL2348363.1"/>
    <property type="molecule type" value="Genomic_DNA"/>
</dbReference>
<organism evidence="10 11">
    <name type="scientific">Flemingia macrophylla</name>
    <dbReference type="NCBI Taxonomy" id="520843"/>
    <lineage>
        <taxon>Eukaryota</taxon>
        <taxon>Viridiplantae</taxon>
        <taxon>Streptophyta</taxon>
        <taxon>Embryophyta</taxon>
        <taxon>Tracheophyta</taxon>
        <taxon>Spermatophyta</taxon>
        <taxon>Magnoliopsida</taxon>
        <taxon>eudicotyledons</taxon>
        <taxon>Gunneridae</taxon>
        <taxon>Pentapetalae</taxon>
        <taxon>rosids</taxon>
        <taxon>fabids</taxon>
        <taxon>Fabales</taxon>
        <taxon>Fabaceae</taxon>
        <taxon>Papilionoideae</taxon>
        <taxon>50 kb inversion clade</taxon>
        <taxon>NPAAA clade</taxon>
        <taxon>indigoferoid/millettioid clade</taxon>
        <taxon>Phaseoleae</taxon>
        <taxon>Flemingia</taxon>
    </lineage>
</organism>
<sequence>MSNPSFLLCQQQDAHSPTTLANTPDNHTHLLSLLSKETPTHFPLAPPHHALRSISTLSKFHAFSPLTTVLAVTYFHRFAVILTVPMDKPWMTRLAALACASLAAKLHQTHVPLLFDLQEEESEFVFEAKTIQRMELLVLSTLQWRMNPVTPISFFQHILTTLPLINPRDFLCRCERLLLSVIADSRVMSYLPSTLAAAIMIHVVKEIEPFNATEYRRQILGLLKNSEEQVDECYKLVRRLLVCCDGIHNLGQRRKRLSEPGSPAGVIDASFSGECSSDSWTVATVSVEPVFKRSRVQEQQMRLPSVNRVAIDVPDSPR</sequence>
<keyword evidence="4 7" id="KW-0195">Cyclin</keyword>
<evidence type="ECO:0000256" key="7">
    <source>
        <dbReference type="RuleBase" id="RU000383"/>
    </source>
</evidence>
<dbReference type="GO" id="GO:0051301">
    <property type="term" value="P:cell division"/>
    <property type="evidence" value="ECO:0007669"/>
    <property type="project" value="UniProtKB-KW"/>
</dbReference>
<dbReference type="Gene3D" id="1.10.472.10">
    <property type="entry name" value="Cyclin-like"/>
    <property type="match status" value="2"/>
</dbReference>
<protein>
    <recommendedName>
        <fullName evidence="6">B-like cyclin</fullName>
    </recommendedName>
</protein>
<dbReference type="InterPro" id="IPR039361">
    <property type="entry name" value="Cyclin"/>
</dbReference>
<dbReference type="FunFam" id="1.10.472.10:FF:000060">
    <property type="entry name" value="D6-type cyclin"/>
    <property type="match status" value="1"/>
</dbReference>
<dbReference type="InterPro" id="IPR006671">
    <property type="entry name" value="Cyclin_N"/>
</dbReference>
<evidence type="ECO:0000256" key="1">
    <source>
        <dbReference type="ARBA" id="ARBA00009065"/>
    </source>
</evidence>
<comment type="similarity">
    <text evidence="1">Belongs to the cyclin family. Cyclin D subfamily.</text>
</comment>
<dbReference type="SMART" id="SM00385">
    <property type="entry name" value="CYCLIN"/>
    <property type="match status" value="1"/>
</dbReference>
<dbReference type="PANTHER" id="PTHR10177">
    <property type="entry name" value="CYCLINS"/>
    <property type="match status" value="1"/>
</dbReference>
<dbReference type="CDD" id="cd20544">
    <property type="entry name" value="CYCLIN_AtCycD-like_rpt2"/>
    <property type="match status" value="1"/>
</dbReference>
<reference evidence="10 11" key="1">
    <citation type="submission" date="2024-08" db="EMBL/GenBank/DDBJ databases">
        <title>Insights into the chromosomal genome structure of Flemingia macrophylla.</title>
        <authorList>
            <person name="Ding Y."/>
            <person name="Zhao Y."/>
            <person name="Bi W."/>
            <person name="Wu M."/>
            <person name="Zhao G."/>
            <person name="Gong Y."/>
            <person name="Li W."/>
            <person name="Zhang P."/>
        </authorList>
    </citation>
    <scope>NUCLEOTIDE SEQUENCE [LARGE SCALE GENOMIC DNA]</scope>
    <source>
        <strain evidence="10">DYQJB</strain>
        <tissue evidence="10">Leaf</tissue>
    </source>
</reference>
<proteinExistence type="inferred from homology"/>
<comment type="caution">
    <text evidence="10">The sequence shown here is derived from an EMBL/GenBank/DDBJ whole genome shotgun (WGS) entry which is preliminary data.</text>
</comment>
<accession>A0ABD1NLE0</accession>
<evidence type="ECO:0000256" key="4">
    <source>
        <dbReference type="ARBA" id="ARBA00023127"/>
    </source>
</evidence>
<dbReference type="Proteomes" id="UP001603857">
    <property type="component" value="Unassembled WGS sequence"/>
</dbReference>
<comment type="subunit">
    <text evidence="2">Interacts with the CDC2 protein kinase to form a serine/threonine kinase holoenzyme complex also known as maturation promoting factor (MPF). The cyclin subunit imparts substrate specificity to the complex.</text>
</comment>
<evidence type="ECO:0000259" key="8">
    <source>
        <dbReference type="SMART" id="SM00385"/>
    </source>
</evidence>
<name>A0ABD1NLE0_9FABA</name>
<dbReference type="AlphaFoldDB" id="A0ABD1NLE0"/>
<dbReference type="InterPro" id="IPR013763">
    <property type="entry name" value="Cyclin-like_dom"/>
</dbReference>
<gene>
    <name evidence="10" type="ORF">Fmac_002363</name>
</gene>
<evidence type="ECO:0000256" key="6">
    <source>
        <dbReference type="ARBA" id="ARBA00032263"/>
    </source>
</evidence>
<evidence type="ECO:0000256" key="3">
    <source>
        <dbReference type="ARBA" id="ARBA00022618"/>
    </source>
</evidence>
<dbReference type="Pfam" id="PF00134">
    <property type="entry name" value="Cyclin_N"/>
    <property type="match status" value="1"/>
</dbReference>
<dbReference type="SUPFAM" id="SSF47954">
    <property type="entry name" value="Cyclin-like"/>
    <property type="match status" value="2"/>
</dbReference>
<evidence type="ECO:0000313" key="10">
    <source>
        <dbReference type="EMBL" id="KAL2348363.1"/>
    </source>
</evidence>
<evidence type="ECO:0000313" key="11">
    <source>
        <dbReference type="Proteomes" id="UP001603857"/>
    </source>
</evidence>
<dbReference type="Pfam" id="PF02984">
    <property type="entry name" value="Cyclin_C"/>
    <property type="match status" value="1"/>
</dbReference>
<keyword evidence="3" id="KW-0132">Cell division</keyword>